<dbReference type="WBParaSite" id="PTRK_0000670200.1">
    <property type="protein sequence ID" value="PTRK_0000670200.1"/>
    <property type="gene ID" value="PTRK_0000670200"/>
</dbReference>
<proteinExistence type="predicted"/>
<name>A0A0N4ZG24_PARTI</name>
<keyword evidence="1" id="KW-1185">Reference proteome</keyword>
<organism evidence="1 2">
    <name type="scientific">Parastrongyloides trichosuri</name>
    <name type="common">Possum-specific nematode worm</name>
    <dbReference type="NCBI Taxonomy" id="131310"/>
    <lineage>
        <taxon>Eukaryota</taxon>
        <taxon>Metazoa</taxon>
        <taxon>Ecdysozoa</taxon>
        <taxon>Nematoda</taxon>
        <taxon>Chromadorea</taxon>
        <taxon>Rhabditida</taxon>
        <taxon>Tylenchina</taxon>
        <taxon>Panagrolaimomorpha</taxon>
        <taxon>Strongyloidoidea</taxon>
        <taxon>Strongyloididae</taxon>
        <taxon>Parastrongyloides</taxon>
    </lineage>
</organism>
<dbReference type="AlphaFoldDB" id="A0A0N4ZG24"/>
<sequence length="153" mass="17757">MSAFSLDIDKTIKSLDEKVSKKLLELHDNLEKDKCVDSNYENSFLKYVDELAQDRLAVLETYEELLNKIRKYNKDIGVIGEKLPKLICSMDEKKNDNGKITTNDGSKENIISDHVHLPKEEDVLDKYSKYSETTNVTRELDDSLEFPKLNFDY</sequence>
<reference evidence="2" key="1">
    <citation type="submission" date="2017-02" db="UniProtKB">
        <authorList>
            <consortium name="WormBaseParasite"/>
        </authorList>
    </citation>
    <scope>IDENTIFICATION</scope>
</reference>
<evidence type="ECO:0000313" key="1">
    <source>
        <dbReference type="Proteomes" id="UP000038045"/>
    </source>
</evidence>
<evidence type="ECO:0000313" key="2">
    <source>
        <dbReference type="WBParaSite" id="PTRK_0000670200.1"/>
    </source>
</evidence>
<protein>
    <submittedName>
        <fullName evidence="2">ING domain-containing protein</fullName>
    </submittedName>
</protein>
<dbReference type="Proteomes" id="UP000038045">
    <property type="component" value="Unplaced"/>
</dbReference>
<accession>A0A0N4ZG24</accession>